<protein>
    <submittedName>
        <fullName evidence="1">Uncharacterized protein</fullName>
    </submittedName>
</protein>
<comment type="caution">
    <text evidence="1">The sequence shown here is derived from an EMBL/GenBank/DDBJ whole genome shotgun (WGS) entry which is preliminary data.</text>
</comment>
<reference evidence="1 2" key="1">
    <citation type="submission" date="2021-06" db="EMBL/GenBank/DDBJ databases">
        <title>Caerostris darwini draft genome.</title>
        <authorList>
            <person name="Kono N."/>
            <person name="Arakawa K."/>
        </authorList>
    </citation>
    <scope>NUCLEOTIDE SEQUENCE [LARGE SCALE GENOMIC DNA]</scope>
</reference>
<evidence type="ECO:0000313" key="1">
    <source>
        <dbReference type="EMBL" id="GIY81180.1"/>
    </source>
</evidence>
<keyword evidence="2" id="KW-1185">Reference proteome</keyword>
<dbReference type="EMBL" id="BPLQ01014581">
    <property type="protein sequence ID" value="GIY81180.1"/>
    <property type="molecule type" value="Genomic_DNA"/>
</dbReference>
<sequence>MIFQIPEEEERSHSFVKKYRHPLCPLFFMANQLAIMASRGICLIKFRQLSCQPIKRVLLRHPGPLRRVLEKSCQEKCFLKRSKDGKISI</sequence>
<dbReference type="Proteomes" id="UP001054837">
    <property type="component" value="Unassembled WGS sequence"/>
</dbReference>
<name>A0AAV4WII8_9ARAC</name>
<evidence type="ECO:0000313" key="2">
    <source>
        <dbReference type="Proteomes" id="UP001054837"/>
    </source>
</evidence>
<dbReference type="AlphaFoldDB" id="A0AAV4WII8"/>
<organism evidence="1 2">
    <name type="scientific">Caerostris darwini</name>
    <dbReference type="NCBI Taxonomy" id="1538125"/>
    <lineage>
        <taxon>Eukaryota</taxon>
        <taxon>Metazoa</taxon>
        <taxon>Ecdysozoa</taxon>
        <taxon>Arthropoda</taxon>
        <taxon>Chelicerata</taxon>
        <taxon>Arachnida</taxon>
        <taxon>Araneae</taxon>
        <taxon>Araneomorphae</taxon>
        <taxon>Entelegynae</taxon>
        <taxon>Araneoidea</taxon>
        <taxon>Araneidae</taxon>
        <taxon>Caerostris</taxon>
    </lineage>
</organism>
<gene>
    <name evidence="1" type="ORF">CDAR_548211</name>
</gene>
<proteinExistence type="predicted"/>
<accession>A0AAV4WII8</accession>